<dbReference type="EMBL" id="KR857273">
    <property type="protein sequence ID" value="AKQ22712.1"/>
    <property type="molecule type" value="Genomic_DNA"/>
</dbReference>
<accession>A0A0K0PDE7</accession>
<feature type="domain" description="Transposase IS200-like" evidence="1">
    <location>
        <begin position="12"/>
        <end position="130"/>
    </location>
</feature>
<sequence>MTTVTNNLNQSTWDCKYHGVFTPKYQKKVLYGAIRRDLREVFHRLAKQKECTIESGHLMPDHVHMLIAIPPKHSVATIVGFLKGKSSIWVAENVDNKQRNFVGHKFWARGYFVSTVGANEQVIRAYSENQEKADQRFQNLFDR</sequence>
<dbReference type="GO" id="GO:0006313">
    <property type="term" value="P:DNA transposition"/>
    <property type="evidence" value="ECO:0007669"/>
    <property type="project" value="InterPro"/>
</dbReference>
<dbReference type="AlphaFoldDB" id="A0A0K0PDE7"/>
<dbReference type="Gene3D" id="3.30.70.1290">
    <property type="entry name" value="Transposase IS200-like"/>
    <property type="match status" value="1"/>
</dbReference>
<organism evidence="2">
    <name type="scientific">Candidatus Entotheonella serta</name>
    <dbReference type="NCBI Taxonomy" id="1652106"/>
    <lineage>
        <taxon>Bacteria</taxon>
        <taxon>Pseudomonadati</taxon>
        <taxon>Nitrospinota/Tectimicrobiota group</taxon>
        <taxon>Candidatus Tectimicrobiota</taxon>
        <taxon>Candidatus Entotheonellia</taxon>
        <taxon>Candidatus Entotheonellales</taxon>
        <taxon>Candidatus Entotheonellaceae</taxon>
        <taxon>Candidatus Entotheonella</taxon>
    </lineage>
</organism>
<dbReference type="Pfam" id="PF01797">
    <property type="entry name" value="Y1_Tnp"/>
    <property type="match status" value="1"/>
</dbReference>
<proteinExistence type="predicted"/>
<dbReference type="PANTHER" id="PTHR33360">
    <property type="entry name" value="TRANSPOSASE FOR INSERTION SEQUENCE ELEMENT IS200"/>
    <property type="match status" value="1"/>
</dbReference>
<dbReference type="PANTHER" id="PTHR33360:SF2">
    <property type="entry name" value="TRANSPOSASE FOR INSERTION SEQUENCE ELEMENT IS200"/>
    <property type="match status" value="1"/>
</dbReference>
<dbReference type="InterPro" id="IPR036515">
    <property type="entry name" value="Transposase_17_sf"/>
</dbReference>
<evidence type="ECO:0000259" key="1">
    <source>
        <dbReference type="SMART" id="SM01321"/>
    </source>
</evidence>
<protein>
    <submittedName>
        <fullName evidence="2">Transposase</fullName>
    </submittedName>
</protein>
<dbReference type="GO" id="GO:0003677">
    <property type="term" value="F:DNA binding"/>
    <property type="evidence" value="ECO:0007669"/>
    <property type="project" value="InterPro"/>
</dbReference>
<dbReference type="GO" id="GO:0004803">
    <property type="term" value="F:transposase activity"/>
    <property type="evidence" value="ECO:0007669"/>
    <property type="project" value="InterPro"/>
</dbReference>
<dbReference type="NCBIfam" id="NF033573">
    <property type="entry name" value="transpos_IS200"/>
    <property type="match status" value="1"/>
</dbReference>
<dbReference type="InterPro" id="IPR002686">
    <property type="entry name" value="Transposase_17"/>
</dbReference>
<reference evidence="2" key="1">
    <citation type="submission" date="2015-05" db="EMBL/GenBank/DDBJ databases">
        <title>Metabolic and evolutionary origin of actin-binding polyketides from diverse organisms.</title>
        <authorList>
            <person name="Ueoka R."/>
            <person name="Uria A.R."/>
            <person name="Reiter S."/>
            <person name="Mori T."/>
            <person name="Karbaum P."/>
            <person name="Peters E.E."/>
            <person name="Helfrich E.J.N."/>
            <person name="Morinaka B.I."/>
            <person name="Gugger M."/>
            <person name="Takeyama H."/>
            <person name="Matsunaga S."/>
            <person name="Piel J."/>
        </authorList>
    </citation>
    <scope>NUCLEOTIDE SEQUENCE</scope>
</reference>
<dbReference type="SUPFAM" id="SSF143422">
    <property type="entry name" value="Transposase IS200-like"/>
    <property type="match status" value="1"/>
</dbReference>
<evidence type="ECO:0000313" key="2">
    <source>
        <dbReference type="EMBL" id="AKQ22712.1"/>
    </source>
</evidence>
<name>A0A0K0PDE7_9BACT</name>
<dbReference type="SMART" id="SM01321">
    <property type="entry name" value="Y1_Tnp"/>
    <property type="match status" value="1"/>
</dbReference>